<dbReference type="GO" id="GO:0030246">
    <property type="term" value="F:carbohydrate binding"/>
    <property type="evidence" value="ECO:0007669"/>
    <property type="project" value="InterPro"/>
</dbReference>
<dbReference type="OrthoDB" id="9791280at2"/>
<evidence type="ECO:0000313" key="1">
    <source>
        <dbReference type="EMBL" id="SEP05859.1"/>
    </source>
</evidence>
<dbReference type="Gene3D" id="2.70.98.10">
    <property type="match status" value="1"/>
</dbReference>
<keyword evidence="2" id="KW-1185">Reference proteome</keyword>
<dbReference type="RefSeq" id="WP_091746241.1">
    <property type="nucleotide sequence ID" value="NZ_FODY01000009.1"/>
</dbReference>
<dbReference type="STRING" id="112903.SAMN04490178_10994"/>
<dbReference type="Pfam" id="PF14486">
    <property type="entry name" value="DUF4432"/>
    <property type="match status" value="1"/>
</dbReference>
<proteinExistence type="predicted"/>
<reference evidence="1 2" key="1">
    <citation type="submission" date="2016-10" db="EMBL/GenBank/DDBJ databases">
        <authorList>
            <person name="de Groot N.N."/>
        </authorList>
    </citation>
    <scope>NUCLEOTIDE SEQUENCE [LARGE SCALE GENOMIC DNA]</scope>
    <source>
        <strain evidence="1 2">DSM 13305</strain>
    </source>
</reference>
<evidence type="ECO:0000313" key="2">
    <source>
        <dbReference type="Proteomes" id="UP000198847"/>
    </source>
</evidence>
<evidence type="ECO:0008006" key="3">
    <source>
        <dbReference type="Google" id="ProtNLM"/>
    </source>
</evidence>
<accession>A0A1H8URP4</accession>
<protein>
    <recommendedName>
        <fullName evidence="3">Galactose mutarotase</fullName>
    </recommendedName>
</protein>
<dbReference type="EMBL" id="FODY01000009">
    <property type="protein sequence ID" value="SEP05859.1"/>
    <property type="molecule type" value="Genomic_DNA"/>
</dbReference>
<dbReference type="InterPro" id="IPR014718">
    <property type="entry name" value="GH-type_carb-bd"/>
</dbReference>
<name>A0A1H8URP4_9FIRM</name>
<gene>
    <name evidence="1" type="ORF">SAMN04490178_10994</name>
</gene>
<dbReference type="InterPro" id="IPR027839">
    <property type="entry name" value="DUF4432"/>
</dbReference>
<dbReference type="Proteomes" id="UP000198847">
    <property type="component" value="Unassembled WGS sequence"/>
</dbReference>
<organism evidence="1 2">
    <name type="scientific">Propionispora vibrioides</name>
    <dbReference type="NCBI Taxonomy" id="112903"/>
    <lineage>
        <taxon>Bacteria</taxon>
        <taxon>Bacillati</taxon>
        <taxon>Bacillota</taxon>
        <taxon>Negativicutes</taxon>
        <taxon>Selenomonadales</taxon>
        <taxon>Sporomusaceae</taxon>
        <taxon>Propionispora</taxon>
    </lineage>
</organism>
<dbReference type="AlphaFoldDB" id="A0A1H8URP4"/>
<sequence>MPVIHGIHYSKAKLLERCGNISQVAGYKRYVISEGRGKGVEAVEIYNGNGLQFTVLLDKTLDIADCSYQGVNLAYMTGNGIVAPQFYDSHGNGWLRSFNGGLLSTCGITYCGAASEDEGELLGLHGRISHCPADNICCEAVWEKEDYVITVRGRSYETRLHGEFLELRREIKIRAGDNTIYLHDEIENQGYRPVPLMMIYHCNFGFPLYDAGSEIYIDSVECAPNDEVSSKSLDDRNLVPEPRPLVPESVYFHRMNVSRGYGLAALINRKIGRKGLGVFLKYDLKELPYLNQWKMIAAGHYVLGLEPSNCRTLGRASEKAEGRLRYIEPGETRHFNLAIIISEEIDNQIGQ</sequence>
<dbReference type="CDD" id="cd09023">
    <property type="entry name" value="Aldose_epim_Ec_c4013"/>
    <property type="match status" value="1"/>
</dbReference>